<proteinExistence type="evidence at transcript level"/>
<keyword evidence="6 8" id="KW-0675">Receptor</keyword>
<evidence type="ECO:0000256" key="2">
    <source>
        <dbReference type="ARBA" id="ARBA00022692"/>
    </source>
</evidence>
<protein>
    <submittedName>
        <fullName evidence="11">Orexin receptor type 1</fullName>
    </submittedName>
</protein>
<dbReference type="InterPro" id="IPR017452">
    <property type="entry name" value="GPCR_Rhodpsn_7TM"/>
</dbReference>
<feature type="transmembrane region" description="Helical" evidence="9">
    <location>
        <begin position="234"/>
        <end position="253"/>
    </location>
</feature>
<evidence type="ECO:0000259" key="10">
    <source>
        <dbReference type="PROSITE" id="PS50262"/>
    </source>
</evidence>
<evidence type="ECO:0000313" key="11">
    <source>
        <dbReference type="EMBL" id="CAB3252041.1"/>
    </source>
</evidence>
<feature type="transmembrane region" description="Helical" evidence="9">
    <location>
        <begin position="407"/>
        <end position="432"/>
    </location>
</feature>
<evidence type="ECO:0000256" key="7">
    <source>
        <dbReference type="ARBA" id="ARBA00023224"/>
    </source>
</evidence>
<keyword evidence="4 8" id="KW-0297">G-protein coupled receptor</keyword>
<gene>
    <name evidence="11" type="primary">Hcrtr1</name>
</gene>
<dbReference type="PRINTS" id="PR00237">
    <property type="entry name" value="GPCRRHODOPSN"/>
</dbReference>
<dbReference type="GO" id="GO:0016499">
    <property type="term" value="F:orexin receptor activity"/>
    <property type="evidence" value="ECO:0007669"/>
    <property type="project" value="InterPro"/>
</dbReference>
<dbReference type="GO" id="GO:0007631">
    <property type="term" value="P:feeding behavior"/>
    <property type="evidence" value="ECO:0007669"/>
    <property type="project" value="InterPro"/>
</dbReference>
<feature type="transmembrane region" description="Helical" evidence="9">
    <location>
        <begin position="373"/>
        <end position="392"/>
    </location>
</feature>
<evidence type="ECO:0000256" key="1">
    <source>
        <dbReference type="ARBA" id="ARBA00004141"/>
    </source>
</evidence>
<feature type="domain" description="G-protein coupled receptors family 1 profile" evidence="10">
    <location>
        <begin position="79"/>
        <end position="429"/>
    </location>
</feature>
<dbReference type="SMART" id="SM01381">
    <property type="entry name" value="7TM_GPCR_Srsx"/>
    <property type="match status" value="1"/>
</dbReference>
<reference evidence="11" key="1">
    <citation type="submission" date="2020-04" db="EMBL/GenBank/DDBJ databases">
        <authorList>
            <person name="Neveu A P."/>
        </authorList>
    </citation>
    <scope>NUCLEOTIDE SEQUENCE</scope>
    <source>
        <tissue evidence="11">Whole embryo</tissue>
    </source>
</reference>
<evidence type="ECO:0000256" key="9">
    <source>
        <dbReference type="SAM" id="Phobius"/>
    </source>
</evidence>
<keyword evidence="5 9" id="KW-0472">Membrane</keyword>
<evidence type="ECO:0000256" key="6">
    <source>
        <dbReference type="ARBA" id="ARBA00023170"/>
    </source>
</evidence>
<dbReference type="PANTHER" id="PTHR45695">
    <property type="entry name" value="LEUCOKININ RECEPTOR-RELATED"/>
    <property type="match status" value="1"/>
</dbReference>
<dbReference type="SUPFAM" id="SSF81321">
    <property type="entry name" value="Family A G protein-coupled receptor-like"/>
    <property type="match status" value="1"/>
</dbReference>
<feature type="transmembrane region" description="Helical" evidence="9">
    <location>
        <begin position="100"/>
        <end position="120"/>
    </location>
</feature>
<dbReference type="AlphaFoldDB" id="A0A6F9DEJ6"/>
<evidence type="ECO:0000256" key="3">
    <source>
        <dbReference type="ARBA" id="ARBA00022989"/>
    </source>
</evidence>
<evidence type="ECO:0000256" key="5">
    <source>
        <dbReference type="ARBA" id="ARBA00023136"/>
    </source>
</evidence>
<dbReference type="GO" id="GO:0005886">
    <property type="term" value="C:plasma membrane"/>
    <property type="evidence" value="ECO:0007669"/>
    <property type="project" value="TreeGrafter"/>
</dbReference>
<feature type="transmembrane region" description="Helical" evidence="9">
    <location>
        <begin position="140"/>
        <end position="162"/>
    </location>
</feature>
<keyword evidence="3 9" id="KW-1133">Transmembrane helix</keyword>
<evidence type="ECO:0000256" key="4">
    <source>
        <dbReference type="ARBA" id="ARBA00023040"/>
    </source>
</evidence>
<dbReference type="PANTHER" id="PTHR45695:SF15">
    <property type="entry name" value="OPSIN RH2"/>
    <property type="match status" value="1"/>
</dbReference>
<dbReference type="InterPro" id="IPR000204">
    <property type="entry name" value="Orexin_rcpt"/>
</dbReference>
<keyword evidence="2 8" id="KW-0812">Transmembrane</keyword>
<keyword evidence="7 8" id="KW-0807">Transducer</keyword>
<dbReference type="Pfam" id="PF00001">
    <property type="entry name" value="7tm_1"/>
    <property type="match status" value="1"/>
</dbReference>
<feature type="transmembrane region" description="Helical" evidence="9">
    <location>
        <begin position="183"/>
        <end position="201"/>
    </location>
</feature>
<sequence length="485" mass="54976">MVERSNSSLRAVSLAMLDRAVMNDTTAIAGSAQNDSDTRQDYDYPLKDFDIWKHYLRPSHAEWFVISLYVIVFVISIVGNSLVVAYILRRKHLHTTVNYFMLNLALADVLVTIICLPPTMMVDFLESWLMGRFLCKLVPFLQMTVTLVSSLTLGAIAVNRWFVVCHPLRCSTFHKSSKSAGMVMAAIWLFSLSTLCPVAFFNELTPDFEGYEELSLLMSCGEHWPTLTYQAAFHTYYVTVGYALPLFILGVTYTKVFKALSRKEIPGFSLAGRSNCKCSDVEARRTNDNLASSRLPLNSASSIISSVTSNLYERPPSFTKEARPLVQTRRTSSMTRRIRRRISLAKSDKIVCRKCSAKIMLIHARKKSARMQVALIVVFGLCYAPVMILDLVRRAFGGFGSVNRGTIYFVFAVAHLLMYLNSALNPIIYNFFSAQFRREFRSTFRCFQTSNDNRQHTTHHATTGNYTRSVSLQSISSPSRRSTRR</sequence>
<dbReference type="PROSITE" id="PS00237">
    <property type="entry name" value="G_PROTEIN_RECEP_F1_1"/>
    <property type="match status" value="1"/>
</dbReference>
<feature type="transmembrane region" description="Helical" evidence="9">
    <location>
        <begin position="63"/>
        <end position="88"/>
    </location>
</feature>
<dbReference type="PROSITE" id="PS50262">
    <property type="entry name" value="G_PROTEIN_RECEP_F1_2"/>
    <property type="match status" value="1"/>
</dbReference>
<accession>A0A6F9DEJ6</accession>
<name>A0A6F9DEJ6_9ASCI</name>
<evidence type="ECO:0000256" key="8">
    <source>
        <dbReference type="RuleBase" id="RU000688"/>
    </source>
</evidence>
<comment type="similarity">
    <text evidence="8">Belongs to the G-protein coupled receptor 1 family.</text>
</comment>
<dbReference type="PRINTS" id="PR01064">
    <property type="entry name" value="OREXINR"/>
</dbReference>
<organism evidence="11">
    <name type="scientific">Phallusia mammillata</name>
    <dbReference type="NCBI Taxonomy" id="59560"/>
    <lineage>
        <taxon>Eukaryota</taxon>
        <taxon>Metazoa</taxon>
        <taxon>Chordata</taxon>
        <taxon>Tunicata</taxon>
        <taxon>Ascidiacea</taxon>
        <taxon>Phlebobranchia</taxon>
        <taxon>Ascidiidae</taxon>
        <taxon>Phallusia</taxon>
    </lineage>
</organism>
<dbReference type="InterPro" id="IPR000276">
    <property type="entry name" value="GPCR_Rhodpsn"/>
</dbReference>
<dbReference type="EMBL" id="LR785697">
    <property type="protein sequence ID" value="CAB3252041.1"/>
    <property type="molecule type" value="mRNA"/>
</dbReference>
<dbReference type="Gene3D" id="1.20.1070.10">
    <property type="entry name" value="Rhodopsin 7-helix transmembrane proteins"/>
    <property type="match status" value="1"/>
</dbReference>
<comment type="subcellular location">
    <subcellularLocation>
        <location evidence="1">Membrane</location>
        <topology evidence="1">Multi-pass membrane protein</topology>
    </subcellularLocation>
</comment>